<feature type="domain" description="N-acetyltransferase" evidence="3">
    <location>
        <begin position="1"/>
        <end position="139"/>
    </location>
</feature>
<proteinExistence type="predicted"/>
<evidence type="ECO:0000256" key="1">
    <source>
        <dbReference type="ARBA" id="ARBA00022679"/>
    </source>
</evidence>
<dbReference type="AlphaFoldDB" id="A0A3A4MY78"/>
<dbReference type="GO" id="GO:0008080">
    <property type="term" value="F:N-acetyltransferase activity"/>
    <property type="evidence" value="ECO:0007669"/>
    <property type="project" value="InterPro"/>
</dbReference>
<dbReference type="InterPro" id="IPR016181">
    <property type="entry name" value="Acyl_CoA_acyltransferase"/>
</dbReference>
<dbReference type="GO" id="GO:0005737">
    <property type="term" value="C:cytoplasm"/>
    <property type="evidence" value="ECO:0007669"/>
    <property type="project" value="TreeGrafter"/>
</dbReference>
<dbReference type="Proteomes" id="UP000265882">
    <property type="component" value="Unassembled WGS sequence"/>
</dbReference>
<dbReference type="SUPFAM" id="SSF55729">
    <property type="entry name" value="Acyl-CoA N-acyltransferases (Nat)"/>
    <property type="match status" value="1"/>
</dbReference>
<accession>A0A3A4MY78</accession>
<evidence type="ECO:0000259" key="3">
    <source>
        <dbReference type="PROSITE" id="PS51186"/>
    </source>
</evidence>
<name>A0A3A4MY78_ABYX5</name>
<evidence type="ECO:0000313" key="5">
    <source>
        <dbReference type="Proteomes" id="UP000265882"/>
    </source>
</evidence>
<protein>
    <submittedName>
        <fullName evidence="4">N-acetyltransferase</fullName>
    </submittedName>
</protein>
<sequence>MVRKARMQDVQTIRSLISYYSQRGDMLPKALIEIYEHLRDFFVYSDEEQNVLGCCSLHLFWEDLAEIQSLAVGEPDKLKGIGSALVRACLEEAQLLGITKVFTLTNKPAFFEKQGFQQVERSELPHKIWSACVKCIKFPDCDEVALVHTLNSH</sequence>
<dbReference type="Pfam" id="PF00583">
    <property type="entry name" value="Acetyltransf_1"/>
    <property type="match status" value="1"/>
</dbReference>
<dbReference type="InterPro" id="IPR000182">
    <property type="entry name" value="GNAT_dom"/>
</dbReference>
<dbReference type="InterPro" id="IPR045039">
    <property type="entry name" value="NSI-like"/>
</dbReference>
<dbReference type="PANTHER" id="PTHR43626:SF4">
    <property type="entry name" value="GCN5-RELATED N-ACETYLTRANSFERASE 2, CHLOROPLASTIC"/>
    <property type="match status" value="1"/>
</dbReference>
<dbReference type="PANTHER" id="PTHR43626">
    <property type="entry name" value="ACYL-COA N-ACYLTRANSFERASE"/>
    <property type="match status" value="1"/>
</dbReference>
<organism evidence="4 5">
    <name type="scientific">Abyssobacteria bacterium (strain SURF_5)</name>
    <dbReference type="NCBI Taxonomy" id="2093360"/>
    <lineage>
        <taxon>Bacteria</taxon>
        <taxon>Pseudomonadati</taxon>
        <taxon>Candidatus Hydrogenedentota</taxon>
        <taxon>Candidatus Abyssobacteria</taxon>
    </lineage>
</organism>
<gene>
    <name evidence="4" type="ORF">C4520_20725</name>
</gene>
<keyword evidence="2" id="KW-0012">Acyltransferase</keyword>
<dbReference type="NCBIfam" id="NF005840">
    <property type="entry name" value="PRK07757.1"/>
    <property type="match status" value="1"/>
</dbReference>
<comment type="caution">
    <text evidence="4">The sequence shown here is derived from an EMBL/GenBank/DDBJ whole genome shotgun (WGS) entry which is preliminary data.</text>
</comment>
<dbReference type="Gene3D" id="3.40.630.30">
    <property type="match status" value="1"/>
</dbReference>
<evidence type="ECO:0000256" key="2">
    <source>
        <dbReference type="ARBA" id="ARBA00023315"/>
    </source>
</evidence>
<keyword evidence="1 4" id="KW-0808">Transferase</keyword>
<dbReference type="CDD" id="cd04301">
    <property type="entry name" value="NAT_SF"/>
    <property type="match status" value="1"/>
</dbReference>
<reference evidence="4 5" key="1">
    <citation type="journal article" date="2017" name="ISME J.">
        <title>Energy and carbon metabolisms in a deep terrestrial subsurface fluid microbial community.</title>
        <authorList>
            <person name="Momper L."/>
            <person name="Jungbluth S.P."/>
            <person name="Lee M.D."/>
            <person name="Amend J.P."/>
        </authorList>
    </citation>
    <scope>NUCLEOTIDE SEQUENCE [LARGE SCALE GENOMIC DNA]</scope>
    <source>
        <strain evidence="4">SURF_5</strain>
    </source>
</reference>
<dbReference type="EMBL" id="QZKU01000139">
    <property type="protein sequence ID" value="RJP14997.1"/>
    <property type="molecule type" value="Genomic_DNA"/>
</dbReference>
<evidence type="ECO:0000313" key="4">
    <source>
        <dbReference type="EMBL" id="RJP14997.1"/>
    </source>
</evidence>
<dbReference type="PROSITE" id="PS51186">
    <property type="entry name" value="GNAT"/>
    <property type="match status" value="1"/>
</dbReference>